<sequence length="95" mass="10886">MVFITCSRAVRGNKNKLTGIFLFAYLIICNCEYPFDGFEKQDKIKNSKQRSAYSESNLLLEAENHLHRNFVYRANIFAVEIHICILNRVANAGLG</sequence>
<evidence type="ECO:0000313" key="2">
    <source>
        <dbReference type="Proteomes" id="UP000276133"/>
    </source>
</evidence>
<dbReference type="Proteomes" id="UP000276133">
    <property type="component" value="Unassembled WGS sequence"/>
</dbReference>
<comment type="caution">
    <text evidence="1">The sequence shown here is derived from an EMBL/GenBank/DDBJ whole genome shotgun (WGS) entry which is preliminary data.</text>
</comment>
<protein>
    <submittedName>
        <fullName evidence="1">Uncharacterized protein</fullName>
    </submittedName>
</protein>
<accession>A0A3M7P2P8</accession>
<gene>
    <name evidence="1" type="ORF">BpHYR1_012222</name>
</gene>
<name>A0A3M7P2P8_BRAPC</name>
<organism evidence="1 2">
    <name type="scientific">Brachionus plicatilis</name>
    <name type="common">Marine rotifer</name>
    <name type="synonym">Brachionus muelleri</name>
    <dbReference type="NCBI Taxonomy" id="10195"/>
    <lineage>
        <taxon>Eukaryota</taxon>
        <taxon>Metazoa</taxon>
        <taxon>Spiralia</taxon>
        <taxon>Gnathifera</taxon>
        <taxon>Rotifera</taxon>
        <taxon>Eurotatoria</taxon>
        <taxon>Monogononta</taxon>
        <taxon>Pseudotrocha</taxon>
        <taxon>Ploima</taxon>
        <taxon>Brachionidae</taxon>
        <taxon>Brachionus</taxon>
    </lineage>
</organism>
<reference evidence="1 2" key="1">
    <citation type="journal article" date="2018" name="Sci. Rep.">
        <title>Genomic signatures of local adaptation to the degree of environmental predictability in rotifers.</title>
        <authorList>
            <person name="Franch-Gras L."/>
            <person name="Hahn C."/>
            <person name="Garcia-Roger E.M."/>
            <person name="Carmona M.J."/>
            <person name="Serra M."/>
            <person name="Gomez A."/>
        </authorList>
    </citation>
    <scope>NUCLEOTIDE SEQUENCE [LARGE SCALE GENOMIC DNA]</scope>
    <source>
        <strain evidence="1">HYR1</strain>
    </source>
</reference>
<evidence type="ECO:0000313" key="1">
    <source>
        <dbReference type="EMBL" id="RMZ93047.1"/>
    </source>
</evidence>
<proteinExistence type="predicted"/>
<dbReference type="AlphaFoldDB" id="A0A3M7P2P8"/>
<keyword evidence="2" id="KW-1185">Reference proteome</keyword>
<dbReference type="EMBL" id="REGN01014112">
    <property type="protein sequence ID" value="RMZ93047.1"/>
    <property type="molecule type" value="Genomic_DNA"/>
</dbReference>